<keyword evidence="1" id="KW-0732">Signal</keyword>
<feature type="signal peptide" evidence="1">
    <location>
        <begin position="1"/>
        <end position="24"/>
    </location>
</feature>
<accession>A0A2S5CJJ2</accession>
<sequence length="239" mass="25996">MNTISTFSRLLFAASLFSASAAYADPAHVAWADTLVSHITPDKNAYANNPTYVYWAGVNGALTYENRTQCSSFVTRLLKQAYGWTDNDFSQWFGSTSPSAAAYHTAINNQNGFTTVSDITQIQKGDIFAIEYNDEDATATGHVMMADDVAKARVASEPVIANTQQYEIKIIDSSKTGHGAGDTRLQADDTWDSGVGRGKLRLYADNNGTVVGYAWSASKSSVYYSLQSTRHLVIGRLAN</sequence>
<evidence type="ECO:0000313" key="2">
    <source>
        <dbReference type="EMBL" id="POZ50983.1"/>
    </source>
</evidence>
<dbReference type="RefSeq" id="WP_211299238.1">
    <property type="nucleotide sequence ID" value="NZ_PGFZ01000008.1"/>
</dbReference>
<gene>
    <name evidence="2" type="ORF">AADEFJLK_03455</name>
</gene>
<proteinExistence type="predicted"/>
<dbReference type="EMBL" id="PGFZ01000008">
    <property type="protein sequence ID" value="POZ50983.1"/>
    <property type="molecule type" value="Genomic_DNA"/>
</dbReference>
<dbReference type="AlphaFoldDB" id="A0A2S5CJJ2"/>
<name>A0A2S5CJJ2_9GAMM</name>
<evidence type="ECO:0008006" key="4">
    <source>
        <dbReference type="Google" id="ProtNLM"/>
    </source>
</evidence>
<organism evidence="2 3">
    <name type="scientific">Methylovulum psychrotolerans</name>
    <dbReference type="NCBI Taxonomy" id="1704499"/>
    <lineage>
        <taxon>Bacteria</taxon>
        <taxon>Pseudomonadati</taxon>
        <taxon>Pseudomonadota</taxon>
        <taxon>Gammaproteobacteria</taxon>
        <taxon>Methylococcales</taxon>
        <taxon>Methylococcaceae</taxon>
        <taxon>Methylovulum</taxon>
    </lineage>
</organism>
<feature type="chain" id="PRO_5015411344" description="Amidase domain-containing protein" evidence="1">
    <location>
        <begin position="25"/>
        <end position="239"/>
    </location>
</feature>
<reference evidence="2 3" key="1">
    <citation type="submission" date="2017-11" db="EMBL/GenBank/DDBJ databases">
        <title>Draft Genome Sequence of Methylobacter psychrotolerans Sph1T, an Obligate Methanotroph from Low-Temperature Environments.</title>
        <authorList>
            <person name="Oshkin I.Y."/>
            <person name="Miroshnikov K."/>
            <person name="Belova S.E."/>
            <person name="Korzhenkov A."/>
            <person name="Toshchakov S.V."/>
            <person name="Dedysh S.N."/>
        </authorList>
    </citation>
    <scope>NUCLEOTIDE SEQUENCE [LARGE SCALE GENOMIC DNA]</scope>
    <source>
        <strain evidence="2 3">Sph1</strain>
    </source>
</reference>
<dbReference type="Proteomes" id="UP000237423">
    <property type="component" value="Unassembled WGS sequence"/>
</dbReference>
<evidence type="ECO:0000313" key="3">
    <source>
        <dbReference type="Proteomes" id="UP000237423"/>
    </source>
</evidence>
<evidence type="ECO:0000256" key="1">
    <source>
        <dbReference type="SAM" id="SignalP"/>
    </source>
</evidence>
<comment type="caution">
    <text evidence="2">The sequence shown here is derived from an EMBL/GenBank/DDBJ whole genome shotgun (WGS) entry which is preliminary data.</text>
</comment>
<protein>
    <recommendedName>
        <fullName evidence="4">Amidase domain-containing protein</fullName>
    </recommendedName>
</protein>